<dbReference type="PaxDb" id="4113-PGSC0003DMT400048658"/>
<sequence length="188" mass="21468">MSPSVAKGLLNLRELDIGNCQSMEEVITEGEGVMTLFPLLEKLNLTELPKLGHFFLTENALKFPFLKKVEIYDCPKMKTFVQHGISVSLESDDEVNVMFNSKVFCPNLEKLHISMAQSIMARGLLNLRSLEIKDCHSMEKVIREEEQQGEGIMTLFPLLEELKLQTLPKLGHFFLTENALKFSNMEYL</sequence>
<evidence type="ECO:0000313" key="4">
    <source>
        <dbReference type="Proteomes" id="UP000011115"/>
    </source>
</evidence>
<dbReference type="eggNOG" id="ENOG502S73Q">
    <property type="taxonomic scope" value="Eukaryota"/>
</dbReference>
<dbReference type="InParanoid" id="M1BMQ6"/>
<name>M1BMQ6_SOLTU</name>
<organism evidence="3 4">
    <name type="scientific">Solanum tuberosum</name>
    <name type="common">Potato</name>
    <dbReference type="NCBI Taxonomy" id="4113"/>
    <lineage>
        <taxon>Eukaryota</taxon>
        <taxon>Viridiplantae</taxon>
        <taxon>Streptophyta</taxon>
        <taxon>Embryophyta</taxon>
        <taxon>Tracheophyta</taxon>
        <taxon>Spermatophyta</taxon>
        <taxon>Magnoliopsida</taxon>
        <taxon>eudicotyledons</taxon>
        <taxon>Gunneridae</taxon>
        <taxon>Pentapetalae</taxon>
        <taxon>asterids</taxon>
        <taxon>lamiids</taxon>
        <taxon>Solanales</taxon>
        <taxon>Solanaceae</taxon>
        <taxon>Solanoideae</taxon>
        <taxon>Solaneae</taxon>
        <taxon>Solanum</taxon>
    </lineage>
</organism>
<dbReference type="OMA" id="WGHEDEH"/>
<dbReference type="Gene3D" id="3.80.10.10">
    <property type="entry name" value="Ribonuclease Inhibitor"/>
    <property type="match status" value="1"/>
</dbReference>
<feature type="domain" description="Disease resistance protein At4g27190-like leucine-rich repeats" evidence="2">
    <location>
        <begin position="4"/>
        <end position="85"/>
    </location>
</feature>
<evidence type="ECO:0000256" key="1">
    <source>
        <dbReference type="ARBA" id="ARBA00022821"/>
    </source>
</evidence>
<protein>
    <submittedName>
        <fullName evidence="3">Phosphoprotein phosphatase</fullName>
    </submittedName>
</protein>
<keyword evidence="1" id="KW-0611">Plant defense</keyword>
<dbReference type="PANTHER" id="PTHR33463:SF198">
    <property type="entry name" value="RPP4C3"/>
    <property type="match status" value="1"/>
</dbReference>
<dbReference type="Pfam" id="PF23247">
    <property type="entry name" value="LRR_RPS2"/>
    <property type="match status" value="2"/>
</dbReference>
<reference evidence="4" key="1">
    <citation type="journal article" date="2011" name="Nature">
        <title>Genome sequence and analysis of the tuber crop potato.</title>
        <authorList>
            <consortium name="The Potato Genome Sequencing Consortium"/>
        </authorList>
    </citation>
    <scope>NUCLEOTIDE SEQUENCE [LARGE SCALE GENOMIC DNA]</scope>
    <source>
        <strain evidence="4">cv. DM1-3 516 R44</strain>
    </source>
</reference>
<evidence type="ECO:0000313" key="3">
    <source>
        <dbReference type="EnsemblPlants" id="PGSC0003DMT400048658"/>
    </source>
</evidence>
<accession>M1BMQ6</accession>
<dbReference type="HOGENOM" id="CLU_1443363_0_0_1"/>
<dbReference type="InterPro" id="IPR050905">
    <property type="entry name" value="Plant_NBS-LRR"/>
</dbReference>
<dbReference type="EnsemblPlants" id="PGSC0003DMT400048658">
    <property type="protein sequence ID" value="PGSC0003DMT400048658"/>
    <property type="gene ID" value="PGSC0003DMG400018901"/>
</dbReference>
<dbReference type="Proteomes" id="UP000011115">
    <property type="component" value="Unassembled WGS sequence"/>
</dbReference>
<feature type="domain" description="Disease resistance protein At4g27190-like leucine-rich repeats" evidence="2">
    <location>
        <begin position="111"/>
        <end position="176"/>
    </location>
</feature>
<evidence type="ECO:0000259" key="2">
    <source>
        <dbReference type="Pfam" id="PF23247"/>
    </source>
</evidence>
<dbReference type="SUPFAM" id="SSF52047">
    <property type="entry name" value="RNI-like"/>
    <property type="match status" value="1"/>
</dbReference>
<reference evidence="3" key="2">
    <citation type="submission" date="2015-06" db="UniProtKB">
        <authorList>
            <consortium name="EnsemblPlants"/>
        </authorList>
    </citation>
    <scope>IDENTIFICATION</scope>
    <source>
        <strain evidence="3">DM1-3 516 R44</strain>
    </source>
</reference>
<dbReference type="PANTHER" id="PTHR33463">
    <property type="entry name" value="NB-ARC DOMAIN-CONTAINING PROTEIN-RELATED"/>
    <property type="match status" value="1"/>
</dbReference>
<proteinExistence type="predicted"/>
<dbReference type="InterPro" id="IPR057135">
    <property type="entry name" value="At4g27190-like_LRR"/>
</dbReference>
<dbReference type="InterPro" id="IPR032675">
    <property type="entry name" value="LRR_dom_sf"/>
</dbReference>
<keyword evidence="4" id="KW-1185">Reference proteome</keyword>
<dbReference type="AlphaFoldDB" id="M1BMQ6"/>
<dbReference type="Gramene" id="PGSC0003DMT400048658">
    <property type="protein sequence ID" value="PGSC0003DMT400048658"/>
    <property type="gene ID" value="PGSC0003DMG400018901"/>
</dbReference>